<reference evidence="3" key="1">
    <citation type="journal article" date="2019" name="Int. J. Syst. Evol. Microbiol.">
        <title>The Global Catalogue of Microorganisms (GCM) 10K type strain sequencing project: providing services to taxonomists for standard genome sequencing and annotation.</title>
        <authorList>
            <consortium name="The Broad Institute Genomics Platform"/>
            <consortium name="The Broad Institute Genome Sequencing Center for Infectious Disease"/>
            <person name="Wu L."/>
            <person name="Ma J."/>
        </authorList>
    </citation>
    <scope>NUCLEOTIDE SEQUENCE [LARGE SCALE GENOMIC DNA]</scope>
    <source>
        <strain evidence="3">CGMCC 4.6997</strain>
    </source>
</reference>
<keyword evidence="3" id="KW-1185">Reference proteome</keyword>
<accession>A0ABW0NSI6</accession>
<evidence type="ECO:0000313" key="3">
    <source>
        <dbReference type="Proteomes" id="UP001596039"/>
    </source>
</evidence>
<name>A0ABW0NSI6_9MICO</name>
<dbReference type="EC" id="3.1.-.-" evidence="2"/>
<dbReference type="InterPro" id="IPR002925">
    <property type="entry name" value="Dienelactn_hydro"/>
</dbReference>
<dbReference type="PANTHER" id="PTHR46623:SF6">
    <property type="entry name" value="ALPHA_BETA-HYDROLASES SUPERFAMILY PROTEIN"/>
    <property type="match status" value="1"/>
</dbReference>
<dbReference type="GO" id="GO:0016787">
    <property type="term" value="F:hydrolase activity"/>
    <property type="evidence" value="ECO:0007669"/>
    <property type="project" value="UniProtKB-KW"/>
</dbReference>
<dbReference type="Gene3D" id="3.40.50.1820">
    <property type="entry name" value="alpha/beta hydrolase"/>
    <property type="match status" value="1"/>
</dbReference>
<dbReference type="InterPro" id="IPR029058">
    <property type="entry name" value="AB_hydrolase_fold"/>
</dbReference>
<dbReference type="Proteomes" id="UP001596039">
    <property type="component" value="Unassembled WGS sequence"/>
</dbReference>
<gene>
    <name evidence="2" type="ORF">ACFPJ4_08195</name>
</gene>
<dbReference type="InterPro" id="IPR051049">
    <property type="entry name" value="Dienelactone_hydrolase-like"/>
</dbReference>
<keyword evidence="2" id="KW-0378">Hydrolase</keyword>
<dbReference type="SUPFAM" id="SSF53474">
    <property type="entry name" value="alpha/beta-Hydrolases"/>
    <property type="match status" value="1"/>
</dbReference>
<dbReference type="EMBL" id="JBHSMG010000002">
    <property type="protein sequence ID" value="MFC5502217.1"/>
    <property type="molecule type" value="Genomic_DNA"/>
</dbReference>
<comment type="caution">
    <text evidence="2">The sequence shown here is derived from an EMBL/GenBank/DDBJ whole genome shotgun (WGS) entry which is preliminary data.</text>
</comment>
<organism evidence="2 3">
    <name type="scientific">Lysinimonas soli</name>
    <dbReference type="NCBI Taxonomy" id="1074233"/>
    <lineage>
        <taxon>Bacteria</taxon>
        <taxon>Bacillati</taxon>
        <taxon>Actinomycetota</taxon>
        <taxon>Actinomycetes</taxon>
        <taxon>Micrococcales</taxon>
        <taxon>Microbacteriaceae</taxon>
        <taxon>Lysinimonas</taxon>
    </lineage>
</organism>
<evidence type="ECO:0000313" key="2">
    <source>
        <dbReference type="EMBL" id="MFC5502217.1"/>
    </source>
</evidence>
<dbReference type="Pfam" id="PF01738">
    <property type="entry name" value="DLH"/>
    <property type="match status" value="1"/>
</dbReference>
<feature type="domain" description="Dienelactone hydrolase" evidence="1">
    <location>
        <begin position="21"/>
        <end position="213"/>
    </location>
</feature>
<sequence>MAELIPIPSPGAPLVYGDAGDPAVVVLHDWYGRLPWLAPYAEALAQRGGFRVIVPDLYDGVATVDAAQAETLMDQLDRDFARAAVVAELDAARAAGSPRAGIVGFSLGGGLALQVAQSGEVDAAVAYYATLPSSQHGIIPCPVLLQFAESDDWPETGTPEAFVSRLRENGTPVTQHGYAGTVHGFANASIPAPTDTRAAALAFARTTTFLESHLAD</sequence>
<evidence type="ECO:0000259" key="1">
    <source>
        <dbReference type="Pfam" id="PF01738"/>
    </source>
</evidence>
<protein>
    <submittedName>
        <fullName evidence="2">Dienelactone hydrolase family protein</fullName>
        <ecNumber evidence="2">3.1.-.-</ecNumber>
    </submittedName>
</protein>
<dbReference type="RefSeq" id="WP_386739918.1">
    <property type="nucleotide sequence ID" value="NZ_JBHSMG010000002.1"/>
</dbReference>
<dbReference type="PANTHER" id="PTHR46623">
    <property type="entry name" value="CARBOXYMETHYLENEBUTENOLIDASE-RELATED"/>
    <property type="match status" value="1"/>
</dbReference>
<proteinExistence type="predicted"/>